<feature type="binding site" evidence="6 7">
    <location>
        <position position="35"/>
    </location>
    <ligand>
        <name>Zn(2+)</name>
        <dbReference type="ChEBI" id="CHEBI:29105"/>
    </ligand>
</feature>
<dbReference type="InterPro" id="IPR027417">
    <property type="entry name" value="P-loop_NTPase"/>
</dbReference>
<dbReference type="InterPro" id="IPR004487">
    <property type="entry name" value="Clp_protease_ATP-bd_su_ClpX"/>
</dbReference>
<dbReference type="InterPro" id="IPR038366">
    <property type="entry name" value="Znf_CppX_C4_sf"/>
</dbReference>
<dbReference type="SMART" id="SM00382">
    <property type="entry name" value="AAA"/>
    <property type="match status" value="1"/>
</dbReference>
<proteinExistence type="inferred from homology"/>
<keyword evidence="11" id="KW-1185">Reference proteome</keyword>
<sequence length="455" mass="50268">MSKYDSHLKCSFCGKSQEQVRKLIAGPGVYICDECVELCNEILDEELFDSSSTAAPPSPRRGEPAQKKRRSRTANLTLGQMPKPKEIKHYLDDHVIGQEEAKKVLSVAVYNHYKRLSFIQSKTNSGTNTNGGKTGTDDNIELHKSNILLVGPTGCGKTLLAQTLAEMLDVPFAVADATTLTEAGYVGEDVENILLRLLQVADFDVEEAQRGIIYIDEIDKVARKSENPSITRDVSGEGVQQALLKMLEGTIANVPPQGGRKHPYQDCIQIDTSNILFVCGGAFVGLDKVVSQRTGKKSMGFIQPGDNQAKEKRAADVLKSLEPEDLVKFGMIPEFIGRIPVVAVVNPLDEETLNCILTQPRNALVKQYQKLLKMDNVALEFRPEATEAIAREAYRRKTGARALRGIVEELMLEVMYELPSRKDVTRCVITKDMVEKRSTAELLLHPSSLPKPESA</sequence>
<evidence type="ECO:0000259" key="9">
    <source>
        <dbReference type="PROSITE" id="PS51902"/>
    </source>
</evidence>
<dbReference type="SUPFAM" id="SSF57716">
    <property type="entry name" value="Glucocorticoid receptor-like (DNA-binding domain)"/>
    <property type="match status" value="1"/>
</dbReference>
<evidence type="ECO:0000256" key="3">
    <source>
        <dbReference type="ARBA" id="ARBA00022833"/>
    </source>
</evidence>
<dbReference type="SUPFAM" id="SSF52540">
    <property type="entry name" value="P-loop containing nucleoside triphosphate hydrolases"/>
    <property type="match status" value="1"/>
</dbReference>
<dbReference type="Gene3D" id="6.20.220.10">
    <property type="entry name" value="ClpX chaperone, C4-type zinc finger domain"/>
    <property type="match status" value="1"/>
</dbReference>
<dbReference type="Gene3D" id="3.40.50.300">
    <property type="entry name" value="P-loop containing nucleotide triphosphate hydrolases"/>
    <property type="match status" value="1"/>
</dbReference>
<keyword evidence="10" id="KW-0378">Hydrolase</keyword>
<dbReference type="InterPro" id="IPR059188">
    <property type="entry name" value="Znf_CLPX-like"/>
</dbReference>
<dbReference type="Pfam" id="PF07724">
    <property type="entry name" value="AAA_2"/>
    <property type="match status" value="1"/>
</dbReference>
<dbReference type="SMART" id="SM00994">
    <property type="entry name" value="zf-C4_ClpX"/>
    <property type="match status" value="1"/>
</dbReference>
<dbReference type="InterPro" id="IPR019489">
    <property type="entry name" value="Clp_ATPase_C"/>
</dbReference>
<evidence type="ECO:0000313" key="11">
    <source>
        <dbReference type="Proteomes" id="UP001231370"/>
    </source>
</evidence>
<dbReference type="InterPro" id="IPR010603">
    <property type="entry name" value="Znf_CppX_C4"/>
</dbReference>
<accession>A0ABT7BE27</accession>
<keyword evidence="2 6" id="KW-0547">Nucleotide-binding</keyword>
<dbReference type="CDD" id="cd19497">
    <property type="entry name" value="RecA-like_ClpX"/>
    <property type="match status" value="1"/>
</dbReference>
<dbReference type="Pfam" id="PF06689">
    <property type="entry name" value="zf-C4_ClpX"/>
    <property type="match status" value="1"/>
</dbReference>
<dbReference type="InterPro" id="IPR050052">
    <property type="entry name" value="ATP-dep_Clp_protease_ClpX"/>
</dbReference>
<dbReference type="InterPro" id="IPR003959">
    <property type="entry name" value="ATPase_AAA_core"/>
</dbReference>
<dbReference type="PROSITE" id="PS51902">
    <property type="entry name" value="CLPX_ZB"/>
    <property type="match status" value="1"/>
</dbReference>
<evidence type="ECO:0000256" key="1">
    <source>
        <dbReference type="ARBA" id="ARBA00022723"/>
    </source>
</evidence>
<protein>
    <recommendedName>
        <fullName evidence="6">ATP-dependent Clp protease ATP-binding subunit ClpX</fullName>
    </recommendedName>
</protein>
<comment type="caution">
    <text evidence="10">The sequence shown here is derived from an EMBL/GenBank/DDBJ whole genome shotgun (WGS) entry which is preliminary data.</text>
</comment>
<dbReference type="PANTHER" id="PTHR48102">
    <property type="entry name" value="ATP-DEPENDENT CLP PROTEASE ATP-BINDING SUBUNIT CLPX-LIKE, MITOCHONDRIAL-RELATED"/>
    <property type="match status" value="1"/>
</dbReference>
<name>A0ABT7BE27_9CYAN</name>
<evidence type="ECO:0000256" key="8">
    <source>
        <dbReference type="SAM" id="MobiDB-lite"/>
    </source>
</evidence>
<dbReference type="InterPro" id="IPR046425">
    <property type="entry name" value="ClpX_bact"/>
</dbReference>
<keyword evidence="1 6" id="KW-0479">Metal-binding</keyword>
<comment type="function">
    <text evidence="6">ATP-dependent specificity component of the Clp protease. It directs the protease to specific substrates. Can perform chaperone functions in the absence of ClpP.</text>
</comment>
<feature type="region of interest" description="Disordered" evidence="8">
    <location>
        <begin position="49"/>
        <end position="72"/>
    </location>
</feature>
<evidence type="ECO:0000256" key="2">
    <source>
        <dbReference type="ARBA" id="ARBA00022741"/>
    </source>
</evidence>
<gene>
    <name evidence="6 10" type="primary">clpX</name>
    <name evidence="10" type="ORF">PJF56_01005</name>
</gene>
<organism evidence="10 11">
    <name type="scientific">Roseofilum halophilum BLCC-M91</name>
    <dbReference type="NCBI Taxonomy" id="3022259"/>
    <lineage>
        <taxon>Bacteria</taxon>
        <taxon>Bacillati</taxon>
        <taxon>Cyanobacteriota</taxon>
        <taxon>Cyanophyceae</taxon>
        <taxon>Desertifilales</taxon>
        <taxon>Desertifilaceae</taxon>
        <taxon>Roseofilum</taxon>
        <taxon>Roseofilum halophilum</taxon>
    </lineage>
</organism>
<evidence type="ECO:0000256" key="6">
    <source>
        <dbReference type="HAMAP-Rule" id="MF_00175"/>
    </source>
</evidence>
<feature type="binding site" evidence="6">
    <location>
        <begin position="152"/>
        <end position="159"/>
    </location>
    <ligand>
        <name>ATP</name>
        <dbReference type="ChEBI" id="CHEBI:30616"/>
    </ligand>
</feature>
<feature type="domain" description="ClpX-type ZB" evidence="9">
    <location>
        <begin position="1"/>
        <end position="51"/>
    </location>
</feature>
<evidence type="ECO:0000256" key="5">
    <source>
        <dbReference type="ARBA" id="ARBA00023186"/>
    </source>
</evidence>
<dbReference type="GO" id="GO:0004252">
    <property type="term" value="F:serine-type endopeptidase activity"/>
    <property type="evidence" value="ECO:0007669"/>
    <property type="project" value="UniProtKB-EC"/>
</dbReference>
<comment type="similarity">
    <text evidence="6 7">Belongs to the ClpX chaperone family.</text>
</comment>
<dbReference type="RefSeq" id="WP_283760761.1">
    <property type="nucleotide sequence ID" value="NZ_JAQPOK010000004.1"/>
</dbReference>
<dbReference type="NCBIfam" id="TIGR00382">
    <property type="entry name" value="clpX"/>
    <property type="match status" value="1"/>
</dbReference>
<keyword evidence="10" id="KW-0645">Protease</keyword>
<dbReference type="GO" id="GO:0005524">
    <property type="term" value="F:ATP binding"/>
    <property type="evidence" value="ECO:0007669"/>
    <property type="project" value="UniProtKB-KW"/>
</dbReference>
<dbReference type="Pfam" id="PF10431">
    <property type="entry name" value="ClpB_D2-small"/>
    <property type="match status" value="1"/>
</dbReference>
<dbReference type="HAMAP" id="MF_00175">
    <property type="entry name" value="ClpX"/>
    <property type="match status" value="1"/>
</dbReference>
<dbReference type="PANTHER" id="PTHR48102:SF7">
    <property type="entry name" value="ATP-DEPENDENT CLP PROTEASE ATP-BINDING SUBUNIT CLPX-LIKE, MITOCHONDRIAL"/>
    <property type="match status" value="1"/>
</dbReference>
<keyword evidence="5 6" id="KW-0143">Chaperone</keyword>
<dbReference type="SMART" id="SM01086">
    <property type="entry name" value="ClpB_D2-small"/>
    <property type="match status" value="1"/>
</dbReference>
<feature type="binding site" evidence="6 7">
    <location>
        <position position="13"/>
    </location>
    <ligand>
        <name>Zn(2+)</name>
        <dbReference type="ChEBI" id="CHEBI:29105"/>
    </ligand>
</feature>
<evidence type="ECO:0000256" key="7">
    <source>
        <dbReference type="PROSITE-ProRule" id="PRU01250"/>
    </source>
</evidence>
<dbReference type="NCBIfam" id="NF003745">
    <property type="entry name" value="PRK05342.1"/>
    <property type="match status" value="1"/>
</dbReference>
<comment type="subunit">
    <text evidence="6">Component of the ClpX-ClpP complex. Forms a hexameric ring that, in the presence of ATP, binds to fourteen ClpP subunits assembled into a disk-like structure with a central cavity, resembling the structure of eukaryotic proteasomes.</text>
</comment>
<dbReference type="Gene3D" id="1.10.8.60">
    <property type="match status" value="1"/>
</dbReference>
<reference evidence="10 11" key="1">
    <citation type="submission" date="2023-01" db="EMBL/GenBank/DDBJ databases">
        <title>Novel diversity within Roseofilum (Cyanobacteria; Desertifilaceae) from marine benthic mats with descriptions of four novel species.</title>
        <authorList>
            <person name="Wang Y."/>
            <person name="Berthold D.E."/>
            <person name="Hu J."/>
            <person name="Lefler F.W."/>
            <person name="Laughinghouse H.D. IV."/>
        </authorList>
    </citation>
    <scope>NUCLEOTIDE SEQUENCE [LARGE SCALE GENOMIC DNA]</scope>
    <source>
        <strain evidence="10 11">BLCC-M91</strain>
    </source>
</reference>
<dbReference type="GO" id="GO:0006508">
    <property type="term" value="P:proteolysis"/>
    <property type="evidence" value="ECO:0007669"/>
    <property type="project" value="UniProtKB-KW"/>
</dbReference>
<evidence type="ECO:0000256" key="4">
    <source>
        <dbReference type="ARBA" id="ARBA00022840"/>
    </source>
</evidence>
<dbReference type="EMBL" id="JAQPOK010000004">
    <property type="protein sequence ID" value="MDJ1177431.1"/>
    <property type="molecule type" value="Genomic_DNA"/>
</dbReference>
<evidence type="ECO:0000313" key="10">
    <source>
        <dbReference type="EMBL" id="MDJ1177431.1"/>
    </source>
</evidence>
<feature type="binding site" evidence="6 7">
    <location>
        <position position="10"/>
    </location>
    <ligand>
        <name>Zn(2+)</name>
        <dbReference type="ChEBI" id="CHEBI:29105"/>
    </ligand>
</feature>
<dbReference type="Proteomes" id="UP001231370">
    <property type="component" value="Unassembled WGS sequence"/>
</dbReference>
<keyword evidence="4 6" id="KW-0067">ATP-binding</keyword>
<dbReference type="InterPro" id="IPR003593">
    <property type="entry name" value="AAA+_ATPase"/>
</dbReference>
<feature type="binding site" evidence="6 7">
    <location>
        <position position="32"/>
    </location>
    <ligand>
        <name>Zn(2+)</name>
        <dbReference type="ChEBI" id="CHEBI:29105"/>
    </ligand>
</feature>
<keyword evidence="3 6" id="KW-0862">Zinc</keyword>